<dbReference type="EMBL" id="LAZR01018270">
    <property type="protein sequence ID" value="KKL97030.1"/>
    <property type="molecule type" value="Genomic_DNA"/>
</dbReference>
<evidence type="ECO:0000313" key="1">
    <source>
        <dbReference type="EMBL" id="KKL97030.1"/>
    </source>
</evidence>
<proteinExistence type="predicted"/>
<dbReference type="AlphaFoldDB" id="A0A0F9ITA6"/>
<gene>
    <name evidence="1" type="ORF">LCGC14_1838620</name>
</gene>
<comment type="caution">
    <text evidence="1">The sequence shown here is derived from an EMBL/GenBank/DDBJ whole genome shotgun (WGS) entry which is preliminary data.</text>
</comment>
<sequence length="63" mass="7032">VVEELRKMDDVKPPKSCGQCRDTCECGKGPCDFKRMVTAANFRIDPAAGPSKNYKIPEVKEDE</sequence>
<protein>
    <submittedName>
        <fullName evidence="1">Uncharacterized protein</fullName>
    </submittedName>
</protein>
<name>A0A0F9ITA6_9ZZZZ</name>
<feature type="non-terminal residue" evidence="1">
    <location>
        <position position="1"/>
    </location>
</feature>
<accession>A0A0F9ITA6</accession>
<reference evidence="1" key="1">
    <citation type="journal article" date="2015" name="Nature">
        <title>Complex archaea that bridge the gap between prokaryotes and eukaryotes.</title>
        <authorList>
            <person name="Spang A."/>
            <person name="Saw J.H."/>
            <person name="Jorgensen S.L."/>
            <person name="Zaremba-Niedzwiedzka K."/>
            <person name="Martijn J."/>
            <person name="Lind A.E."/>
            <person name="van Eijk R."/>
            <person name="Schleper C."/>
            <person name="Guy L."/>
            <person name="Ettema T.J."/>
        </authorList>
    </citation>
    <scope>NUCLEOTIDE SEQUENCE</scope>
</reference>
<organism evidence="1">
    <name type="scientific">marine sediment metagenome</name>
    <dbReference type="NCBI Taxonomy" id="412755"/>
    <lineage>
        <taxon>unclassified sequences</taxon>
        <taxon>metagenomes</taxon>
        <taxon>ecological metagenomes</taxon>
    </lineage>
</organism>